<evidence type="ECO:0000313" key="4">
    <source>
        <dbReference type="EMBL" id="KAE8294688.1"/>
    </source>
</evidence>
<dbReference type="AlphaFoldDB" id="A0A6G0IT42"/>
<protein>
    <recommendedName>
        <fullName evidence="3">C-type lectin domain-containing protein</fullName>
    </recommendedName>
</protein>
<gene>
    <name evidence="4" type="ORF">D5F01_LYC07651</name>
</gene>
<evidence type="ECO:0000256" key="2">
    <source>
        <dbReference type="SAM" id="MobiDB-lite"/>
    </source>
</evidence>
<proteinExistence type="predicted"/>
<accession>A0A6G0IT42</accession>
<organism evidence="4 5">
    <name type="scientific">Larimichthys crocea</name>
    <name type="common">Large yellow croaker</name>
    <name type="synonym">Pseudosciaena crocea</name>
    <dbReference type="NCBI Taxonomy" id="215358"/>
    <lineage>
        <taxon>Eukaryota</taxon>
        <taxon>Metazoa</taxon>
        <taxon>Chordata</taxon>
        <taxon>Craniata</taxon>
        <taxon>Vertebrata</taxon>
        <taxon>Euteleostomi</taxon>
        <taxon>Actinopterygii</taxon>
        <taxon>Neopterygii</taxon>
        <taxon>Teleostei</taxon>
        <taxon>Neoteleostei</taxon>
        <taxon>Acanthomorphata</taxon>
        <taxon>Eupercaria</taxon>
        <taxon>Sciaenidae</taxon>
        <taxon>Larimichthys</taxon>
    </lineage>
</organism>
<dbReference type="Proteomes" id="UP000424527">
    <property type="component" value="Unassembled WGS sequence"/>
</dbReference>
<dbReference type="GO" id="GO:0005886">
    <property type="term" value="C:plasma membrane"/>
    <property type="evidence" value="ECO:0007669"/>
    <property type="project" value="UniProtKB-SubCell"/>
</dbReference>
<dbReference type="InterPro" id="IPR016186">
    <property type="entry name" value="C-type_lectin-like/link_sf"/>
</dbReference>
<feature type="domain" description="C-type lectin" evidence="3">
    <location>
        <begin position="30"/>
        <end position="135"/>
    </location>
</feature>
<dbReference type="InterPro" id="IPR050828">
    <property type="entry name" value="C-type_lectin/matrix_domain"/>
</dbReference>
<dbReference type="EMBL" id="REGW02000007">
    <property type="protein sequence ID" value="KAE8294688.1"/>
    <property type="molecule type" value="Genomic_DNA"/>
</dbReference>
<dbReference type="PANTHER" id="PTHR45710">
    <property type="entry name" value="C-TYPE LECTIN DOMAIN-CONTAINING PROTEIN 180"/>
    <property type="match status" value="1"/>
</dbReference>
<keyword evidence="5" id="KW-1185">Reference proteome</keyword>
<dbReference type="InterPro" id="IPR016187">
    <property type="entry name" value="CTDL_fold"/>
</dbReference>
<evidence type="ECO:0000313" key="5">
    <source>
        <dbReference type="Proteomes" id="UP000424527"/>
    </source>
</evidence>
<dbReference type="InterPro" id="IPR001304">
    <property type="entry name" value="C-type_lectin-like"/>
</dbReference>
<sequence length="151" mass="16925">MQNQGHHPELRQRKTEKSVSSSCPDGSTHYRRRCYIISSSVASWASAERTCSLLFNSSLTSVRSRRDMSWLWRFAGRKPFWIGLSGGPGHWMWADGQPVSFSRLKGAPLGRSESDAGPDCVLVENPRSWISTSCSPETQHRFICSAPAQTH</sequence>
<dbReference type="Gene3D" id="3.10.100.10">
    <property type="entry name" value="Mannose-Binding Protein A, subunit A"/>
    <property type="match status" value="1"/>
</dbReference>
<dbReference type="PROSITE" id="PS50041">
    <property type="entry name" value="C_TYPE_LECTIN_2"/>
    <property type="match status" value="1"/>
</dbReference>
<comment type="subcellular location">
    <subcellularLocation>
        <location evidence="1">Cell membrane</location>
        <topology evidence="1">Single-pass type II membrane protein</topology>
    </subcellularLocation>
</comment>
<evidence type="ECO:0000256" key="1">
    <source>
        <dbReference type="ARBA" id="ARBA00004401"/>
    </source>
</evidence>
<evidence type="ECO:0000259" key="3">
    <source>
        <dbReference type="PROSITE" id="PS50041"/>
    </source>
</evidence>
<feature type="region of interest" description="Disordered" evidence="2">
    <location>
        <begin position="1"/>
        <end position="26"/>
    </location>
</feature>
<reference evidence="4 5" key="1">
    <citation type="submission" date="2019-07" db="EMBL/GenBank/DDBJ databases">
        <title>Chromosome genome assembly for large yellow croaker.</title>
        <authorList>
            <person name="Xiao S."/>
        </authorList>
    </citation>
    <scope>NUCLEOTIDE SEQUENCE [LARGE SCALE GENOMIC DNA]</scope>
    <source>
        <strain evidence="4">JMULYC20181020</strain>
        <tissue evidence="4">Muscle</tissue>
    </source>
</reference>
<comment type="caution">
    <text evidence="4">The sequence shown here is derived from an EMBL/GenBank/DDBJ whole genome shotgun (WGS) entry which is preliminary data.</text>
</comment>
<dbReference type="PANTHER" id="PTHR45710:SF26">
    <property type="entry name" value="RH26557P"/>
    <property type="match status" value="1"/>
</dbReference>
<dbReference type="SUPFAM" id="SSF56436">
    <property type="entry name" value="C-type lectin-like"/>
    <property type="match status" value="1"/>
</dbReference>
<feature type="compositionally biased region" description="Basic and acidic residues" evidence="2">
    <location>
        <begin position="1"/>
        <end position="17"/>
    </location>
</feature>
<dbReference type="SMART" id="SM00034">
    <property type="entry name" value="CLECT"/>
    <property type="match status" value="1"/>
</dbReference>
<name>A0A6G0IT42_LARCR</name>